<dbReference type="STRING" id="391625.PPSIR1_37139"/>
<dbReference type="OrthoDB" id="5510010at2"/>
<evidence type="ECO:0000313" key="2">
    <source>
        <dbReference type="Proteomes" id="UP000005801"/>
    </source>
</evidence>
<proteinExistence type="predicted"/>
<name>A6G0J3_9BACT</name>
<dbReference type="AlphaFoldDB" id="A6G0J3"/>
<gene>
    <name evidence="1" type="ORF">PPSIR1_37139</name>
</gene>
<dbReference type="RefSeq" id="WP_006970242.1">
    <property type="nucleotide sequence ID" value="NZ_ABCS01000009.1"/>
</dbReference>
<evidence type="ECO:0000313" key="1">
    <source>
        <dbReference type="EMBL" id="EDM80639.1"/>
    </source>
</evidence>
<dbReference type="Proteomes" id="UP000005801">
    <property type="component" value="Unassembled WGS sequence"/>
</dbReference>
<accession>A6G0J3</accession>
<keyword evidence="2" id="KW-1185">Reference proteome</keyword>
<sequence>MGEAGTQNSKTAAEQPSALLAQLADNPDDEALRERAAMALTHAGRHAEAVAVLSERLVNLTAHDGPTLPSLAKRYLQPELAEATAKLPDSDETEAFVRRFVVANGRVLYYWTPRAMADDPGLRHAIRSRLAKRLSSAPAGGQR</sequence>
<protein>
    <submittedName>
        <fullName evidence="1">Uncharacterized protein</fullName>
    </submittedName>
</protein>
<reference evidence="1 2" key="1">
    <citation type="submission" date="2007-06" db="EMBL/GenBank/DDBJ databases">
        <authorList>
            <person name="Shimkets L."/>
            <person name="Ferriera S."/>
            <person name="Johnson J."/>
            <person name="Kravitz S."/>
            <person name="Beeson K."/>
            <person name="Sutton G."/>
            <person name="Rogers Y.-H."/>
            <person name="Friedman R."/>
            <person name="Frazier M."/>
            <person name="Venter J.C."/>
        </authorList>
    </citation>
    <scope>NUCLEOTIDE SEQUENCE [LARGE SCALE GENOMIC DNA]</scope>
    <source>
        <strain evidence="1 2">SIR-1</strain>
    </source>
</reference>
<organism evidence="1 2">
    <name type="scientific">Plesiocystis pacifica SIR-1</name>
    <dbReference type="NCBI Taxonomy" id="391625"/>
    <lineage>
        <taxon>Bacteria</taxon>
        <taxon>Pseudomonadati</taxon>
        <taxon>Myxococcota</taxon>
        <taxon>Polyangia</taxon>
        <taxon>Nannocystales</taxon>
        <taxon>Nannocystaceae</taxon>
        <taxon>Plesiocystis</taxon>
    </lineage>
</organism>
<comment type="caution">
    <text evidence="1">The sequence shown here is derived from an EMBL/GenBank/DDBJ whole genome shotgun (WGS) entry which is preliminary data.</text>
</comment>
<dbReference type="EMBL" id="ABCS01000009">
    <property type="protein sequence ID" value="EDM80639.1"/>
    <property type="molecule type" value="Genomic_DNA"/>
</dbReference>